<keyword evidence="5" id="KW-0472">Membrane</keyword>
<accession>A0ABV8DD81</accession>
<evidence type="ECO:0000259" key="6">
    <source>
        <dbReference type="PROSITE" id="PS50111"/>
    </source>
</evidence>
<feature type="transmembrane region" description="Helical" evidence="5">
    <location>
        <begin position="200"/>
        <end position="220"/>
    </location>
</feature>
<gene>
    <name evidence="8" type="ORF">ACFOW3_16435</name>
</gene>
<dbReference type="Proteomes" id="UP001595693">
    <property type="component" value="Unassembled WGS sequence"/>
</dbReference>
<dbReference type="PANTHER" id="PTHR43531">
    <property type="entry name" value="PROTEIN ICFG"/>
    <property type="match status" value="1"/>
</dbReference>
<protein>
    <submittedName>
        <fullName evidence="8">Methyl-accepting chemotaxis protein</fullName>
    </submittedName>
</protein>
<evidence type="ECO:0000259" key="7">
    <source>
        <dbReference type="PROSITE" id="PS50885"/>
    </source>
</evidence>
<evidence type="ECO:0000256" key="1">
    <source>
        <dbReference type="ARBA" id="ARBA00022481"/>
    </source>
</evidence>
<dbReference type="RefSeq" id="WP_055400135.1">
    <property type="nucleotide sequence ID" value="NZ_JAMXAX010000094.1"/>
</dbReference>
<dbReference type="InterPro" id="IPR004089">
    <property type="entry name" value="MCPsignal_dom"/>
</dbReference>
<evidence type="ECO:0000256" key="3">
    <source>
        <dbReference type="PROSITE-ProRule" id="PRU00284"/>
    </source>
</evidence>
<sequence>MQAATSLKSLSISSRLSLGFGCMLVLLVAVAAVGQLSVGKVHEQMRQITGIGANKAKLVNGMLESVSAIGIQSRSAAMLNDIDPKQAREQIDAVAKTLKLYATQEAALAELLTPANATPTEIKLLGEVQALGKKTRPELDTAIKAADDGDTVSATLALMTRVAPAETAWRTKLGELIDLQNTLNAEATASAEHTQSQARVVGGLLVLLAIGLGALIAWRITTSITAPIGRAVVVAERIARGDLTSQVEVRIHDETGRLLEAIAAMQERLRTLVGEIGQTADSILVASSEVASGNLDLSQRTEQTSHNLQSAASSLVDLTGTVSQSADSARQANQLASTASDAATRGGEVVSQVVRTMDTISASSRKIADIISVIDGIAFQTNILALNAAVEAARAGEQGRGFAVVAGEVRNLAGRSANAAREIKALIGTSVDQVQEGSTLVNHAGKTIEELVLSVRRVSDIMGEITAATQEQSQRIGHVSHSVGALEEMTQQNAALVEEGAAAADSLKDQAGRLTQMVGTFRLTRDGGDDNSWGAAAPAASPVPAPAQRSSLQASLQPRSKLPSLPR</sequence>
<evidence type="ECO:0000256" key="4">
    <source>
        <dbReference type="SAM" id="MobiDB-lite"/>
    </source>
</evidence>
<dbReference type="PANTHER" id="PTHR43531:SF14">
    <property type="entry name" value="METHYL-ACCEPTING CHEMOTAXIS PROTEIN I-RELATED"/>
    <property type="match status" value="1"/>
</dbReference>
<dbReference type="Gene3D" id="1.10.287.950">
    <property type="entry name" value="Methyl-accepting chemotaxis protein"/>
    <property type="match status" value="1"/>
</dbReference>
<dbReference type="InterPro" id="IPR003660">
    <property type="entry name" value="HAMP_dom"/>
</dbReference>
<feature type="compositionally biased region" description="Polar residues" evidence="4">
    <location>
        <begin position="548"/>
        <end position="558"/>
    </location>
</feature>
<name>A0ABV8DD81_9BURK</name>
<keyword evidence="5" id="KW-0812">Transmembrane</keyword>
<dbReference type="SMART" id="SM00304">
    <property type="entry name" value="HAMP"/>
    <property type="match status" value="1"/>
</dbReference>
<dbReference type="CDD" id="cd11386">
    <property type="entry name" value="MCP_signal"/>
    <property type="match status" value="1"/>
</dbReference>
<feature type="domain" description="HAMP" evidence="7">
    <location>
        <begin position="222"/>
        <end position="274"/>
    </location>
</feature>
<dbReference type="Pfam" id="PF12729">
    <property type="entry name" value="4HB_MCP_1"/>
    <property type="match status" value="1"/>
</dbReference>
<dbReference type="InterPro" id="IPR047347">
    <property type="entry name" value="YvaQ-like_sensor"/>
</dbReference>
<keyword evidence="3" id="KW-0807">Transducer</keyword>
<evidence type="ECO:0000313" key="8">
    <source>
        <dbReference type="EMBL" id="MFC3936202.1"/>
    </source>
</evidence>
<dbReference type="Pfam" id="PF00672">
    <property type="entry name" value="HAMP"/>
    <property type="match status" value="1"/>
</dbReference>
<comment type="similarity">
    <text evidence="2">Belongs to the methyl-accepting chemotaxis (MCP) protein family.</text>
</comment>
<feature type="region of interest" description="Disordered" evidence="4">
    <location>
        <begin position="523"/>
        <end position="567"/>
    </location>
</feature>
<keyword evidence="5" id="KW-1133">Transmembrane helix</keyword>
<reference evidence="9" key="1">
    <citation type="journal article" date="2019" name="Int. J. Syst. Evol. Microbiol.">
        <title>The Global Catalogue of Microorganisms (GCM) 10K type strain sequencing project: providing services to taxonomists for standard genome sequencing and annotation.</title>
        <authorList>
            <consortium name="The Broad Institute Genomics Platform"/>
            <consortium name="The Broad Institute Genome Sequencing Center for Infectious Disease"/>
            <person name="Wu L."/>
            <person name="Ma J."/>
        </authorList>
    </citation>
    <scope>NUCLEOTIDE SEQUENCE [LARGE SCALE GENOMIC DNA]</scope>
    <source>
        <strain evidence="9">CCUG 2113</strain>
    </source>
</reference>
<feature type="domain" description="Methyl-accepting transducer" evidence="6">
    <location>
        <begin position="279"/>
        <end position="508"/>
    </location>
</feature>
<proteinExistence type="inferred from homology"/>
<dbReference type="CDD" id="cd06225">
    <property type="entry name" value="HAMP"/>
    <property type="match status" value="1"/>
</dbReference>
<comment type="caution">
    <text evidence="8">The sequence shown here is derived from an EMBL/GenBank/DDBJ whole genome shotgun (WGS) entry which is preliminary data.</text>
</comment>
<evidence type="ECO:0000313" key="9">
    <source>
        <dbReference type="Proteomes" id="UP001595693"/>
    </source>
</evidence>
<evidence type="ECO:0000256" key="5">
    <source>
        <dbReference type="SAM" id="Phobius"/>
    </source>
</evidence>
<feature type="transmembrane region" description="Helical" evidence="5">
    <location>
        <begin position="16"/>
        <end position="38"/>
    </location>
</feature>
<keyword evidence="9" id="KW-1185">Reference proteome</keyword>
<dbReference type="SUPFAM" id="SSF58104">
    <property type="entry name" value="Methyl-accepting chemotaxis protein (MCP) signaling domain"/>
    <property type="match status" value="1"/>
</dbReference>
<dbReference type="InterPro" id="IPR051310">
    <property type="entry name" value="MCP_chemotaxis"/>
</dbReference>
<dbReference type="EMBL" id="JBHSAJ010000048">
    <property type="protein sequence ID" value="MFC3936202.1"/>
    <property type="molecule type" value="Genomic_DNA"/>
</dbReference>
<dbReference type="PROSITE" id="PS50885">
    <property type="entry name" value="HAMP"/>
    <property type="match status" value="1"/>
</dbReference>
<dbReference type="SMART" id="SM00283">
    <property type="entry name" value="MA"/>
    <property type="match status" value="1"/>
</dbReference>
<keyword evidence="1" id="KW-0488">Methylation</keyword>
<organism evidence="8 9">
    <name type="scientific">Acidovorax facilis</name>
    <dbReference type="NCBI Taxonomy" id="12917"/>
    <lineage>
        <taxon>Bacteria</taxon>
        <taxon>Pseudomonadati</taxon>
        <taxon>Pseudomonadota</taxon>
        <taxon>Betaproteobacteria</taxon>
        <taxon>Burkholderiales</taxon>
        <taxon>Comamonadaceae</taxon>
        <taxon>Acidovorax</taxon>
    </lineage>
</organism>
<dbReference type="CDD" id="cd19411">
    <property type="entry name" value="MCP2201-like_sensor"/>
    <property type="match status" value="1"/>
</dbReference>
<dbReference type="Pfam" id="PF00015">
    <property type="entry name" value="MCPsignal"/>
    <property type="match status" value="1"/>
</dbReference>
<dbReference type="InterPro" id="IPR024478">
    <property type="entry name" value="HlyB_4HB_MCP"/>
</dbReference>
<dbReference type="PROSITE" id="PS50111">
    <property type="entry name" value="CHEMOTAXIS_TRANSDUC_2"/>
    <property type="match status" value="1"/>
</dbReference>
<evidence type="ECO:0000256" key="2">
    <source>
        <dbReference type="ARBA" id="ARBA00029447"/>
    </source>
</evidence>